<feature type="region of interest" description="Disordered" evidence="1">
    <location>
        <begin position="106"/>
        <end position="131"/>
    </location>
</feature>
<dbReference type="AlphaFoldDB" id="A0A812S9U7"/>
<feature type="compositionally biased region" description="Acidic residues" evidence="1">
    <location>
        <begin position="111"/>
        <end position="123"/>
    </location>
</feature>
<keyword evidence="3" id="KW-1185">Reference proteome</keyword>
<accession>A0A812S9U7</accession>
<evidence type="ECO:0000313" key="2">
    <source>
        <dbReference type="EMBL" id="CAE7470247.1"/>
    </source>
</evidence>
<reference evidence="2" key="1">
    <citation type="submission" date="2021-02" db="EMBL/GenBank/DDBJ databases">
        <authorList>
            <person name="Dougan E. K."/>
            <person name="Rhodes N."/>
            <person name="Thang M."/>
            <person name="Chan C."/>
        </authorList>
    </citation>
    <scope>NUCLEOTIDE SEQUENCE</scope>
</reference>
<gene>
    <name evidence="2" type="ORF">SNAT2548_LOCUS26371</name>
</gene>
<name>A0A812S9U7_9DINO</name>
<proteinExistence type="predicted"/>
<organism evidence="2 3">
    <name type="scientific">Symbiodinium natans</name>
    <dbReference type="NCBI Taxonomy" id="878477"/>
    <lineage>
        <taxon>Eukaryota</taxon>
        <taxon>Sar</taxon>
        <taxon>Alveolata</taxon>
        <taxon>Dinophyceae</taxon>
        <taxon>Suessiales</taxon>
        <taxon>Symbiodiniaceae</taxon>
        <taxon>Symbiodinium</taxon>
    </lineage>
</organism>
<dbReference type="Proteomes" id="UP000604046">
    <property type="component" value="Unassembled WGS sequence"/>
</dbReference>
<comment type="caution">
    <text evidence="2">The sequence shown here is derived from an EMBL/GenBank/DDBJ whole genome shotgun (WGS) entry which is preliminary data.</text>
</comment>
<evidence type="ECO:0000256" key="1">
    <source>
        <dbReference type="SAM" id="MobiDB-lite"/>
    </source>
</evidence>
<sequence>MGQRRPEAVEADLQLRPSHVSCSARLAAELSAGTWRSRRHAAGCLVQTEVLSQETGCQQAVEVVLPLLDHARWRTRAIAKLALRRMAEEAPEHAAAAAFELLDPSSREMEAAEAAEESPEESSGEFSEKSPEALGVACDDLNDRTLADVAIPAQIPRSPRSEGFCTWSSSDDVLSCKESDLHNELSQQPPASGALLSALSAMRAARALAVADAELPASAPVVLQLRAARAARRLLAGGGPFPAAAVSLLGDFGGTGDLAEFRRLGIAADPSPEVCTE</sequence>
<evidence type="ECO:0000313" key="3">
    <source>
        <dbReference type="Proteomes" id="UP000604046"/>
    </source>
</evidence>
<dbReference type="EMBL" id="CAJNDS010002429">
    <property type="protein sequence ID" value="CAE7470247.1"/>
    <property type="molecule type" value="Genomic_DNA"/>
</dbReference>
<protein>
    <submittedName>
        <fullName evidence="2">Uncharacterized protein</fullName>
    </submittedName>
</protein>